<feature type="domain" description="Cupin type-1" evidence="4">
    <location>
        <begin position="227"/>
        <end position="367"/>
    </location>
</feature>
<evidence type="ECO:0000259" key="4">
    <source>
        <dbReference type="SMART" id="SM00835"/>
    </source>
</evidence>
<feature type="binding site" evidence="2">
    <location>
        <position position="317"/>
    </location>
    <ligand>
        <name>Mn(2+)</name>
        <dbReference type="ChEBI" id="CHEBI:29035"/>
        <label>2</label>
    </ligand>
</feature>
<dbReference type="Proteomes" id="UP000248925">
    <property type="component" value="Unassembled WGS sequence"/>
</dbReference>
<feature type="binding site" evidence="2">
    <location>
        <position position="139"/>
    </location>
    <ligand>
        <name>Mn(2+)</name>
        <dbReference type="ChEBI" id="CHEBI:29035"/>
        <label>1</label>
    </ligand>
</feature>
<dbReference type="InterPro" id="IPR011051">
    <property type="entry name" value="RmlC_Cupin_sf"/>
</dbReference>
<feature type="binding site" evidence="2">
    <location>
        <position position="100"/>
    </location>
    <ligand>
        <name>Mn(2+)</name>
        <dbReference type="ChEBI" id="CHEBI:29035"/>
        <label>1</label>
    </ligand>
</feature>
<dbReference type="PANTHER" id="PTHR35848">
    <property type="entry name" value="OXALATE-BINDING PROTEIN"/>
    <property type="match status" value="1"/>
</dbReference>
<dbReference type="CDD" id="cd20305">
    <property type="entry name" value="cupin_OxDC_C"/>
    <property type="match status" value="1"/>
</dbReference>
<feature type="binding site" evidence="2">
    <location>
        <position position="273"/>
    </location>
    <ligand>
        <name>Mn(2+)</name>
        <dbReference type="ChEBI" id="CHEBI:29035"/>
        <label>2</label>
    </ligand>
</feature>
<sequence length="378" mass="42069">MTDQASIEPIRGTRGADDLGPRNLALDLQNPDVFLPPETDNGSIPNLKFPFGMAHNRLEDGGWAREVTLREFPVSKSMAGVNMRLGPGVVRELHWHKEAEWAYILQGTARLNVVDPEGNLSIDDLNPGDVWLIPAGIPHAIQGLGEGTEFLLVFDDGNFSENETLLITEYMAHTPPSVLAKNFGIDSSHFANIPKAEKYIFRQPVPQPLEVVRGQLPYSPPPLPYVLQASKIEPKSYSGGTVKSIDSRNFPMTTLSALIIEIEPGAMREMHWHPDADEWQYYIEGEARMTVFDATSKARTFNYRAGDVGFVPRTLGHYIENTGTTPVKVINVFNSRFCTDISLNQWMALTPPDLIRGHLNLDDTAMSALRQSHQAVVR</sequence>
<dbReference type="SMART" id="SM00835">
    <property type="entry name" value="Cupin_1"/>
    <property type="match status" value="2"/>
</dbReference>
<dbReference type="SUPFAM" id="SSF51182">
    <property type="entry name" value="RmlC-like cupins"/>
    <property type="match status" value="1"/>
</dbReference>
<keyword evidence="2" id="KW-0464">Manganese</keyword>
<dbReference type="GO" id="GO:0046872">
    <property type="term" value="F:metal ion binding"/>
    <property type="evidence" value="ECO:0007669"/>
    <property type="project" value="UniProtKB-KW"/>
</dbReference>
<dbReference type="InterPro" id="IPR006045">
    <property type="entry name" value="Cupin_1"/>
</dbReference>
<dbReference type="GO" id="GO:0033609">
    <property type="term" value="P:oxalate metabolic process"/>
    <property type="evidence" value="ECO:0007669"/>
    <property type="project" value="InterPro"/>
</dbReference>
<dbReference type="PANTHER" id="PTHR35848:SF9">
    <property type="entry name" value="SLL1358 PROTEIN"/>
    <property type="match status" value="1"/>
</dbReference>
<dbReference type="Pfam" id="PF00190">
    <property type="entry name" value="Cupin_1"/>
    <property type="match status" value="2"/>
</dbReference>
<accession>A0A2W4CRQ1</accession>
<feature type="binding site" evidence="2">
    <location>
        <position position="278"/>
    </location>
    <ligand>
        <name>Mn(2+)</name>
        <dbReference type="ChEBI" id="CHEBI:29035"/>
        <label>2</label>
    </ligand>
</feature>
<keyword evidence="1 2" id="KW-0479">Metal-binding</keyword>
<feature type="binding site" evidence="2">
    <location>
        <position position="96"/>
    </location>
    <ligand>
        <name>Mn(2+)</name>
        <dbReference type="ChEBI" id="CHEBI:29035"/>
        <label>1</label>
    </ligand>
</feature>
<dbReference type="RefSeq" id="WP_111164135.1">
    <property type="nucleotide sequence ID" value="NZ_PCDP01000076.1"/>
</dbReference>
<dbReference type="InterPro" id="IPR014710">
    <property type="entry name" value="RmlC-like_jellyroll"/>
</dbReference>
<reference evidence="5 6" key="1">
    <citation type="journal article" date="2018" name="Sci. Rep.">
        <title>Rhizobium tumorigenes sp. nov., a novel plant tumorigenic bacterium isolated from cane gall tumors on thornless blackberry.</title>
        <authorList>
            <person name="Kuzmanovi N."/>
            <person name="Smalla K."/>
            <person name="Gronow S."/>
            <person name="PuBawska J."/>
        </authorList>
    </citation>
    <scope>NUCLEOTIDE SEQUENCE [LARGE SCALE GENOMIC DNA]</scope>
    <source>
        <strain evidence="5 6">CCBAU 85046</strain>
    </source>
</reference>
<dbReference type="InterPro" id="IPR017774">
    <property type="entry name" value="Bicupin_oxalate_deCO2ase/Oxase"/>
</dbReference>
<feature type="binding site" evidence="2">
    <location>
        <position position="94"/>
    </location>
    <ligand>
        <name>Mn(2+)</name>
        <dbReference type="ChEBI" id="CHEBI:29035"/>
        <label>1</label>
    </ligand>
</feature>
<evidence type="ECO:0000313" key="6">
    <source>
        <dbReference type="Proteomes" id="UP000248925"/>
    </source>
</evidence>
<evidence type="ECO:0000313" key="5">
    <source>
        <dbReference type="EMBL" id="PZM08094.1"/>
    </source>
</evidence>
<keyword evidence="6" id="KW-1185">Reference proteome</keyword>
<dbReference type="OrthoDB" id="1973590at2"/>
<name>A0A2W4CRQ1_9HYPH</name>
<protein>
    <submittedName>
        <fullName evidence="5">Cupin</fullName>
    </submittedName>
</protein>
<evidence type="ECO:0000256" key="2">
    <source>
        <dbReference type="PIRSR" id="PIRSR617774-2"/>
    </source>
</evidence>
<feature type="region of interest" description="Disordered" evidence="3">
    <location>
        <begin position="1"/>
        <end position="22"/>
    </location>
</feature>
<dbReference type="EMBL" id="PCDP01000076">
    <property type="protein sequence ID" value="PZM08094.1"/>
    <property type="molecule type" value="Genomic_DNA"/>
</dbReference>
<comment type="caution">
    <text evidence="5">The sequence shown here is derived from an EMBL/GenBank/DDBJ whole genome shotgun (WGS) entry which is preliminary data.</text>
</comment>
<evidence type="ECO:0000256" key="3">
    <source>
        <dbReference type="SAM" id="MobiDB-lite"/>
    </source>
</evidence>
<dbReference type="CDD" id="cd20304">
    <property type="entry name" value="cupin_OxDC_N"/>
    <property type="match status" value="1"/>
</dbReference>
<gene>
    <name evidence="5" type="ORF">CPY51_30290</name>
</gene>
<proteinExistence type="predicted"/>
<dbReference type="AlphaFoldDB" id="A0A2W4CRQ1"/>
<organism evidence="5 6">
    <name type="scientific">Rhizobium tubonense</name>
    <dbReference type="NCBI Taxonomy" id="484088"/>
    <lineage>
        <taxon>Bacteria</taxon>
        <taxon>Pseudomonadati</taxon>
        <taxon>Pseudomonadota</taxon>
        <taxon>Alphaproteobacteria</taxon>
        <taxon>Hyphomicrobiales</taxon>
        <taxon>Rhizobiaceae</taxon>
        <taxon>Rhizobium/Agrobacterium group</taxon>
        <taxon>Rhizobium</taxon>
    </lineage>
</organism>
<dbReference type="Gene3D" id="2.60.120.10">
    <property type="entry name" value="Jelly Rolls"/>
    <property type="match status" value="2"/>
</dbReference>
<dbReference type="InterPro" id="IPR051610">
    <property type="entry name" value="GPI/OXD"/>
</dbReference>
<evidence type="ECO:0000256" key="1">
    <source>
        <dbReference type="ARBA" id="ARBA00022723"/>
    </source>
</evidence>
<feature type="binding site" evidence="2">
    <location>
        <position position="271"/>
    </location>
    <ligand>
        <name>Mn(2+)</name>
        <dbReference type="ChEBI" id="CHEBI:29035"/>
        <label>2</label>
    </ligand>
</feature>
<feature type="domain" description="Cupin type-1" evidence="4">
    <location>
        <begin position="51"/>
        <end position="191"/>
    </location>
</feature>
<comment type="cofactor">
    <cofactor evidence="2">
        <name>Mn(2+)</name>
        <dbReference type="ChEBI" id="CHEBI:29035"/>
    </cofactor>
    <text evidence="2">Binds 2 manganese ions per subunit.</text>
</comment>
<dbReference type="NCBIfam" id="TIGR03404">
    <property type="entry name" value="bicupin_oxalic"/>
    <property type="match status" value="1"/>
</dbReference>